<dbReference type="EMBL" id="LR797147">
    <property type="protein sequence ID" value="CAB4190031.1"/>
    <property type="molecule type" value="Genomic_DNA"/>
</dbReference>
<proteinExistence type="predicted"/>
<dbReference type="InterPro" id="IPR044038">
    <property type="entry name" value="dATP/dGTP_diPOhydrolase_N"/>
</dbReference>
<protein>
    <recommendedName>
        <fullName evidence="1">dATP/dGTP diphosphohydrolase N-terminal domain-containing protein</fullName>
    </recommendedName>
</protein>
<feature type="domain" description="dATP/dGTP diphosphohydrolase N-terminal" evidence="1">
    <location>
        <begin position="43"/>
        <end position="141"/>
    </location>
</feature>
<organism evidence="2">
    <name type="scientific">uncultured Caudovirales phage</name>
    <dbReference type="NCBI Taxonomy" id="2100421"/>
    <lineage>
        <taxon>Viruses</taxon>
        <taxon>Duplodnaviria</taxon>
        <taxon>Heunggongvirae</taxon>
        <taxon>Uroviricota</taxon>
        <taxon>Caudoviricetes</taxon>
        <taxon>Peduoviridae</taxon>
        <taxon>Maltschvirus</taxon>
        <taxon>Maltschvirus maltsch</taxon>
    </lineage>
</organism>
<gene>
    <name evidence="2" type="ORF">UFOVP1202_23</name>
</gene>
<reference evidence="2" key="1">
    <citation type="submission" date="2020-05" db="EMBL/GenBank/DDBJ databases">
        <authorList>
            <person name="Chiriac C."/>
            <person name="Salcher M."/>
            <person name="Ghai R."/>
            <person name="Kavagutti S V."/>
        </authorList>
    </citation>
    <scope>NUCLEOTIDE SEQUENCE</scope>
</reference>
<evidence type="ECO:0000313" key="2">
    <source>
        <dbReference type="EMBL" id="CAB4190031.1"/>
    </source>
</evidence>
<sequence length="153" mass="17087">MSLSPIENTDIKSDVWNAQQEWEDEEIWYVSKGYEVSGYPDDNPKTALGEAKVKLSDTPTIGIQLMGRVHTNGANKYGRFNWRDHTVSSSVYYDAGLRHLMAWFDGEDCDPESGLHHLAHVMACCNIVLDAKEHGKLNDNRLTTGKGTLTSGD</sequence>
<name>A0A6J5R935_9CAUD</name>
<evidence type="ECO:0000259" key="1">
    <source>
        <dbReference type="Pfam" id="PF18909"/>
    </source>
</evidence>
<dbReference type="Pfam" id="PF18909">
    <property type="entry name" value="dGTP_diPhyd_N"/>
    <property type="match status" value="1"/>
</dbReference>
<accession>A0A6J5R935</accession>